<dbReference type="KEGG" id="mvu:Metvu_1048"/>
<evidence type="ECO:0000313" key="1">
    <source>
        <dbReference type="EMBL" id="ACX72906.1"/>
    </source>
</evidence>
<name>C9RH54_METVM</name>
<dbReference type="Proteomes" id="UP000002063">
    <property type="component" value="Chromosome"/>
</dbReference>
<dbReference type="STRING" id="579137.Metvu_1048"/>
<dbReference type="EMBL" id="CP001787">
    <property type="protein sequence ID" value="ACX72906.1"/>
    <property type="molecule type" value="Genomic_DNA"/>
</dbReference>
<proteinExistence type="predicted"/>
<evidence type="ECO:0000313" key="2">
    <source>
        <dbReference type="Proteomes" id="UP000002063"/>
    </source>
</evidence>
<dbReference type="GeneID" id="8513385"/>
<accession>C9RH54</accession>
<dbReference type="OrthoDB" id="383852at2157"/>
<keyword evidence="2" id="KW-1185">Reference proteome</keyword>
<gene>
    <name evidence="1" type="ordered locus">Metvu_1048</name>
</gene>
<dbReference type="AlphaFoldDB" id="C9RH54"/>
<reference evidence="1" key="1">
    <citation type="submission" date="2009-10" db="EMBL/GenBank/DDBJ databases">
        <title>Complete sequence of chromosome of Methanocaldococcus vulcanius M7.</title>
        <authorList>
            <consortium name="US DOE Joint Genome Institute"/>
            <person name="Lucas S."/>
            <person name="Copeland A."/>
            <person name="Lapidus A."/>
            <person name="Glavina del Rio T."/>
            <person name="Dalin E."/>
            <person name="Tice H."/>
            <person name="Bruce D."/>
            <person name="Goodwin L."/>
            <person name="Pitluck S."/>
            <person name="Lcollab F.I."/>
            <person name="Brettin T."/>
            <person name="Detter J.C."/>
            <person name="Han C."/>
            <person name="Tapia R."/>
            <person name="Kuske C.R."/>
            <person name="Schmutz J."/>
            <person name="Larimer F."/>
            <person name="Land M."/>
            <person name="Hauser L."/>
            <person name="Kyrpides N."/>
            <person name="Ovchinikova G."/>
            <person name="Sieprawska-Lupa M."/>
            <person name="Whitman W.B."/>
            <person name="Woyke T."/>
        </authorList>
    </citation>
    <scope>NUCLEOTIDE SEQUENCE [LARGE SCALE GENOMIC DNA]</scope>
    <source>
        <strain evidence="1">M7</strain>
    </source>
</reference>
<protein>
    <submittedName>
        <fullName evidence="1">Uncharacterized protein</fullName>
    </submittedName>
</protein>
<dbReference type="RefSeq" id="WP_015733126.1">
    <property type="nucleotide sequence ID" value="NC_013407.1"/>
</dbReference>
<organism evidence="1 2">
    <name type="scientific">Methanocaldococcus vulcanius (strain ATCC 700851 / DSM 12094 / M7)</name>
    <name type="common">Methanococcus vulcanius</name>
    <dbReference type="NCBI Taxonomy" id="579137"/>
    <lineage>
        <taxon>Archaea</taxon>
        <taxon>Methanobacteriati</taxon>
        <taxon>Methanobacteriota</taxon>
        <taxon>Methanomada group</taxon>
        <taxon>Methanococci</taxon>
        <taxon>Methanococcales</taxon>
        <taxon>Methanocaldococcaceae</taxon>
        <taxon>Methanocaldococcus</taxon>
    </lineage>
</organism>
<dbReference type="eggNOG" id="arCOG09630">
    <property type="taxonomic scope" value="Archaea"/>
</dbReference>
<sequence length="124" mass="14592">MTSKVKLTLELPATISKKEAIEILKKEALKKKFKKTEVFEKYAKNKDIAYEIADYVDRYLKKYYKDLKYEILLDYDVDEDINIIRVFVKGIDLEEQLQIEGKLDKIINSKFENASLHNIIIVEG</sequence>
<dbReference type="HOGENOM" id="CLU_150439_0_0_2"/>